<protein>
    <submittedName>
        <fullName evidence="2">Uncharacterized protein</fullName>
    </submittedName>
</protein>
<evidence type="ECO:0000313" key="3">
    <source>
        <dbReference type="Proteomes" id="UP000799776"/>
    </source>
</evidence>
<name>A0A9P4M2D8_9PEZI</name>
<accession>A0A9P4M2D8</accession>
<feature type="compositionally biased region" description="Basic and acidic residues" evidence="1">
    <location>
        <begin position="31"/>
        <end position="62"/>
    </location>
</feature>
<organism evidence="2 3">
    <name type="scientific">Saccharata proteae CBS 121410</name>
    <dbReference type="NCBI Taxonomy" id="1314787"/>
    <lineage>
        <taxon>Eukaryota</taxon>
        <taxon>Fungi</taxon>
        <taxon>Dikarya</taxon>
        <taxon>Ascomycota</taxon>
        <taxon>Pezizomycotina</taxon>
        <taxon>Dothideomycetes</taxon>
        <taxon>Dothideomycetes incertae sedis</taxon>
        <taxon>Botryosphaeriales</taxon>
        <taxon>Saccharataceae</taxon>
        <taxon>Saccharata</taxon>
    </lineage>
</organism>
<dbReference type="EMBL" id="ML978711">
    <property type="protein sequence ID" value="KAF2092187.1"/>
    <property type="molecule type" value="Genomic_DNA"/>
</dbReference>
<dbReference type="AlphaFoldDB" id="A0A9P4M2D8"/>
<feature type="compositionally biased region" description="Low complexity" evidence="1">
    <location>
        <begin position="112"/>
        <end position="122"/>
    </location>
</feature>
<evidence type="ECO:0000313" key="2">
    <source>
        <dbReference type="EMBL" id="KAF2092187.1"/>
    </source>
</evidence>
<evidence type="ECO:0000256" key="1">
    <source>
        <dbReference type="SAM" id="MobiDB-lite"/>
    </source>
</evidence>
<dbReference type="PANTHER" id="PTHR42090:SF1">
    <property type="match status" value="1"/>
</dbReference>
<reference evidence="2" key="1">
    <citation type="journal article" date="2020" name="Stud. Mycol.">
        <title>101 Dothideomycetes genomes: a test case for predicting lifestyles and emergence of pathogens.</title>
        <authorList>
            <person name="Haridas S."/>
            <person name="Albert R."/>
            <person name="Binder M."/>
            <person name="Bloem J."/>
            <person name="Labutti K."/>
            <person name="Salamov A."/>
            <person name="Andreopoulos B."/>
            <person name="Baker S."/>
            <person name="Barry K."/>
            <person name="Bills G."/>
            <person name="Bluhm B."/>
            <person name="Cannon C."/>
            <person name="Castanera R."/>
            <person name="Culley D."/>
            <person name="Daum C."/>
            <person name="Ezra D."/>
            <person name="Gonzalez J."/>
            <person name="Henrissat B."/>
            <person name="Kuo A."/>
            <person name="Liang C."/>
            <person name="Lipzen A."/>
            <person name="Lutzoni F."/>
            <person name="Magnuson J."/>
            <person name="Mondo S."/>
            <person name="Nolan M."/>
            <person name="Ohm R."/>
            <person name="Pangilinan J."/>
            <person name="Park H.-J."/>
            <person name="Ramirez L."/>
            <person name="Alfaro M."/>
            <person name="Sun H."/>
            <person name="Tritt A."/>
            <person name="Yoshinaga Y."/>
            <person name="Zwiers L.-H."/>
            <person name="Turgeon B."/>
            <person name="Goodwin S."/>
            <person name="Spatafora J."/>
            <person name="Crous P."/>
            <person name="Grigoriev I."/>
        </authorList>
    </citation>
    <scope>NUCLEOTIDE SEQUENCE</scope>
    <source>
        <strain evidence="2">CBS 121410</strain>
    </source>
</reference>
<gene>
    <name evidence="2" type="ORF">K490DRAFT_31379</name>
</gene>
<comment type="caution">
    <text evidence="2">The sequence shown here is derived from an EMBL/GenBank/DDBJ whole genome shotgun (WGS) entry which is preliminary data.</text>
</comment>
<proteinExistence type="predicted"/>
<dbReference type="PANTHER" id="PTHR42090">
    <property type="match status" value="1"/>
</dbReference>
<feature type="region of interest" description="Disordered" evidence="1">
    <location>
        <begin position="18"/>
        <end position="141"/>
    </location>
</feature>
<keyword evidence="3" id="KW-1185">Reference proteome</keyword>
<dbReference type="OrthoDB" id="4220319at2759"/>
<dbReference type="Proteomes" id="UP000799776">
    <property type="component" value="Unassembled WGS sequence"/>
</dbReference>
<sequence length="141" mass="14585">MARPLRLRTTCPRATRIASVRGIHHTPALAARKDAQGKDDLKPEPNEYSKSGSDDAAAKLEDTAFDPSTTDPEQQTKKAGEESGENPNPLDVSPGNPEVSKPRGNTEGGAEGSPAESEGNAGRQRTSGGGSPAKHGGKTTG</sequence>